<reference evidence="1 2" key="1">
    <citation type="submission" date="2019-05" db="EMBL/GenBank/DDBJ databases">
        <title>Draft Genome of Bradyrhizobium elkanii strain SEMIA 938, Used in Commercial Inoculants for Lupinus spp. in Brazil.</title>
        <authorList>
            <person name="Hungria M."/>
            <person name="Delamuta J.R.M."/>
            <person name="Ribeiro R.A."/>
            <person name="Nogueira M.A."/>
        </authorList>
    </citation>
    <scope>NUCLEOTIDE SEQUENCE [LARGE SCALE GENOMIC DNA]</scope>
    <source>
        <strain evidence="1 2">Semia 938</strain>
    </source>
</reference>
<sequence length="254" mass="28030">MPVTLKNHTQDANTELLDENFPPVPAIPSLNHKPPLESEKIVLGTSSSRIKIWADSDNSSMMDWVDDIPGSGDEGRSRLLQYWNGQPPAEYKLTHRQFWRQVDGSYTRLPEGNSKTIKYTKTFGISATDSETISAELGVDAGSLKSKLSSTFSHSVTTSTQVSQEMTESIEAPKAGKIRVWMAWQLCDEIVALDRNGNLIAAGDQGSANRRADVSWMRGIFVAISGAWVYYKSARAVFPSDTIINAQADFDAVR</sequence>
<proteinExistence type="predicted"/>
<gene>
    <name evidence="1" type="ORF">FDV58_36320</name>
</gene>
<organism evidence="1 2">
    <name type="scientific">Bradyrhizobium elkanii</name>
    <dbReference type="NCBI Taxonomy" id="29448"/>
    <lineage>
        <taxon>Bacteria</taxon>
        <taxon>Pseudomonadati</taxon>
        <taxon>Pseudomonadota</taxon>
        <taxon>Alphaproteobacteria</taxon>
        <taxon>Hyphomicrobiales</taxon>
        <taxon>Nitrobacteraceae</taxon>
        <taxon>Bradyrhizobium</taxon>
    </lineage>
</organism>
<dbReference type="SUPFAM" id="SSF56973">
    <property type="entry name" value="Aerolisin/ETX pore-forming domain"/>
    <property type="match status" value="1"/>
</dbReference>
<dbReference type="AlphaFoldDB" id="A0A4U6RH83"/>
<dbReference type="Proteomes" id="UP000305095">
    <property type="component" value="Unassembled WGS sequence"/>
</dbReference>
<dbReference type="RefSeq" id="WP_137483371.1">
    <property type="nucleotide sequence ID" value="NZ_SZZP01000033.1"/>
</dbReference>
<name>A0A4U6RH83_BRAEL</name>
<dbReference type="EMBL" id="SZZP01000033">
    <property type="protein sequence ID" value="TKV73677.1"/>
    <property type="molecule type" value="Genomic_DNA"/>
</dbReference>
<comment type="caution">
    <text evidence="1">The sequence shown here is derived from an EMBL/GenBank/DDBJ whole genome shotgun (WGS) entry which is preliminary data.</text>
</comment>
<protein>
    <submittedName>
        <fullName evidence="1">Uncharacterized protein</fullName>
    </submittedName>
</protein>
<evidence type="ECO:0000313" key="2">
    <source>
        <dbReference type="Proteomes" id="UP000305095"/>
    </source>
</evidence>
<accession>A0A4U6RH83</accession>
<evidence type="ECO:0000313" key="1">
    <source>
        <dbReference type="EMBL" id="TKV73677.1"/>
    </source>
</evidence>